<dbReference type="Proteomes" id="UP000289738">
    <property type="component" value="Unassembled WGS sequence"/>
</dbReference>
<evidence type="ECO:0000313" key="2">
    <source>
        <dbReference type="EMBL" id="RYQ79404.1"/>
    </source>
</evidence>
<comment type="caution">
    <text evidence="2">The sequence shown here is derived from an EMBL/GenBank/DDBJ whole genome shotgun (WGS) entry which is preliminary data.</text>
</comment>
<dbReference type="PANTHER" id="PTHR35507">
    <property type="entry name" value="OS09G0488600 PROTEIN"/>
    <property type="match status" value="1"/>
</dbReference>
<organism evidence="2 3">
    <name type="scientific">Arachis hypogaea</name>
    <name type="common">Peanut</name>
    <dbReference type="NCBI Taxonomy" id="3818"/>
    <lineage>
        <taxon>Eukaryota</taxon>
        <taxon>Viridiplantae</taxon>
        <taxon>Streptophyta</taxon>
        <taxon>Embryophyta</taxon>
        <taxon>Tracheophyta</taxon>
        <taxon>Spermatophyta</taxon>
        <taxon>Magnoliopsida</taxon>
        <taxon>eudicotyledons</taxon>
        <taxon>Gunneridae</taxon>
        <taxon>Pentapetalae</taxon>
        <taxon>rosids</taxon>
        <taxon>fabids</taxon>
        <taxon>Fabales</taxon>
        <taxon>Fabaceae</taxon>
        <taxon>Papilionoideae</taxon>
        <taxon>50 kb inversion clade</taxon>
        <taxon>dalbergioids sensu lato</taxon>
        <taxon>Dalbergieae</taxon>
        <taxon>Pterocarpus clade</taxon>
        <taxon>Arachis</taxon>
    </lineage>
</organism>
<dbReference type="PANTHER" id="PTHR35507:SF1">
    <property type="entry name" value="TMF_TATA_BD DOMAIN-CONTAINING PROTEIN"/>
    <property type="match status" value="1"/>
</dbReference>
<dbReference type="AlphaFoldDB" id="A0A444WPF4"/>
<keyword evidence="1" id="KW-1133">Transmembrane helix</keyword>
<dbReference type="EMBL" id="SDMP01000026">
    <property type="protein sequence ID" value="RYQ79404.1"/>
    <property type="molecule type" value="Genomic_DNA"/>
</dbReference>
<keyword evidence="1" id="KW-0472">Membrane</keyword>
<sequence>MILFTGFIICLFAGFMILRLFFHEFICWLHEFVCCFMKSSETANYKRATELEDIIRTKNSTISKLKKDLVVLEQKEDGYGVVKNLEIPQVL</sequence>
<feature type="transmembrane region" description="Helical" evidence="1">
    <location>
        <begin position="6"/>
        <end position="22"/>
    </location>
</feature>
<reference evidence="2 3" key="1">
    <citation type="submission" date="2019-01" db="EMBL/GenBank/DDBJ databases">
        <title>Sequencing of cultivated peanut Arachis hypogaea provides insights into genome evolution and oil improvement.</title>
        <authorList>
            <person name="Chen X."/>
        </authorList>
    </citation>
    <scope>NUCLEOTIDE SEQUENCE [LARGE SCALE GENOMIC DNA]</scope>
    <source>
        <strain evidence="3">cv. Fuhuasheng</strain>
        <tissue evidence="2">Leaves</tissue>
    </source>
</reference>
<name>A0A444WPF4_ARAHY</name>
<evidence type="ECO:0000256" key="1">
    <source>
        <dbReference type="SAM" id="Phobius"/>
    </source>
</evidence>
<protein>
    <submittedName>
        <fullName evidence="2">Uncharacterized protein</fullName>
    </submittedName>
</protein>
<keyword evidence="1" id="KW-0812">Transmembrane</keyword>
<proteinExistence type="predicted"/>
<accession>A0A444WPF4</accession>
<evidence type="ECO:0000313" key="3">
    <source>
        <dbReference type="Proteomes" id="UP000289738"/>
    </source>
</evidence>
<keyword evidence="3" id="KW-1185">Reference proteome</keyword>
<gene>
    <name evidence="2" type="ORF">Ahy_Scaffold6g108143</name>
</gene>